<dbReference type="PANTHER" id="PTHR10696:SF51">
    <property type="entry name" value="TRIMETHYLLYSINE DIOXYGENASE, MITOCHONDRIAL"/>
    <property type="match status" value="1"/>
</dbReference>
<feature type="domain" description="TauD/TfdA-like" evidence="5">
    <location>
        <begin position="3"/>
        <end position="229"/>
    </location>
</feature>
<evidence type="ECO:0000256" key="1">
    <source>
        <dbReference type="ARBA" id="ARBA00001961"/>
    </source>
</evidence>
<dbReference type="GO" id="GO:0005739">
    <property type="term" value="C:mitochondrion"/>
    <property type="evidence" value="ECO:0007669"/>
    <property type="project" value="TreeGrafter"/>
</dbReference>
<organism evidence="6">
    <name type="scientific">Odontella aurita</name>
    <dbReference type="NCBI Taxonomy" id="265563"/>
    <lineage>
        <taxon>Eukaryota</taxon>
        <taxon>Sar</taxon>
        <taxon>Stramenopiles</taxon>
        <taxon>Ochrophyta</taxon>
        <taxon>Bacillariophyta</taxon>
        <taxon>Mediophyceae</taxon>
        <taxon>Biddulphiophycidae</taxon>
        <taxon>Eupodiscales</taxon>
        <taxon>Odontellaceae</taxon>
        <taxon>Odontella</taxon>
    </lineage>
</organism>
<keyword evidence="3" id="KW-0124">Carnitine biosynthesis</keyword>
<dbReference type="AlphaFoldDB" id="A0A7S4JV85"/>
<dbReference type="PANTHER" id="PTHR10696">
    <property type="entry name" value="GAMMA-BUTYROBETAINE HYDROXYLASE-RELATED"/>
    <property type="match status" value="1"/>
</dbReference>
<evidence type="ECO:0000256" key="2">
    <source>
        <dbReference type="ARBA" id="ARBA00005022"/>
    </source>
</evidence>
<dbReference type="EMBL" id="HBKQ01050039">
    <property type="protein sequence ID" value="CAE2275413.1"/>
    <property type="molecule type" value="Transcribed_RNA"/>
</dbReference>
<comment type="pathway">
    <text evidence="2">Amine and polyamine biosynthesis; carnitine biosynthesis.</text>
</comment>
<dbReference type="GO" id="GO:0016491">
    <property type="term" value="F:oxidoreductase activity"/>
    <property type="evidence" value="ECO:0007669"/>
    <property type="project" value="UniProtKB-KW"/>
</dbReference>
<protein>
    <recommendedName>
        <fullName evidence="5">TauD/TfdA-like domain-containing protein</fullName>
    </recommendedName>
</protein>
<dbReference type="GO" id="GO:0045329">
    <property type="term" value="P:carnitine biosynthetic process"/>
    <property type="evidence" value="ECO:0007669"/>
    <property type="project" value="UniProtKB-KW"/>
</dbReference>
<keyword evidence="4" id="KW-0560">Oxidoreductase</keyword>
<dbReference type="Gene3D" id="3.60.130.10">
    <property type="entry name" value="Clavaminate synthase-like"/>
    <property type="match status" value="1"/>
</dbReference>
<dbReference type="Pfam" id="PF02668">
    <property type="entry name" value="TauD"/>
    <property type="match status" value="1"/>
</dbReference>
<evidence type="ECO:0000256" key="4">
    <source>
        <dbReference type="ARBA" id="ARBA00023002"/>
    </source>
</evidence>
<dbReference type="InterPro" id="IPR042098">
    <property type="entry name" value="TauD-like_sf"/>
</dbReference>
<dbReference type="InterPro" id="IPR003819">
    <property type="entry name" value="TauD/TfdA-like"/>
</dbReference>
<evidence type="ECO:0000256" key="3">
    <source>
        <dbReference type="ARBA" id="ARBA00022873"/>
    </source>
</evidence>
<name>A0A7S4JV85_9STRA</name>
<gene>
    <name evidence="6" type="ORF">OAUR00152_LOCUS34518</name>
</gene>
<reference evidence="6" key="1">
    <citation type="submission" date="2021-01" db="EMBL/GenBank/DDBJ databases">
        <authorList>
            <person name="Corre E."/>
            <person name="Pelletier E."/>
            <person name="Niang G."/>
            <person name="Scheremetjew M."/>
            <person name="Finn R."/>
            <person name="Kale V."/>
            <person name="Holt S."/>
            <person name="Cochrane G."/>
            <person name="Meng A."/>
            <person name="Brown T."/>
            <person name="Cohen L."/>
        </authorList>
    </citation>
    <scope>NUCLEOTIDE SEQUENCE</scope>
    <source>
        <strain evidence="6">Isolate 1302-5</strain>
    </source>
</reference>
<accession>A0A7S4JV85</accession>
<sequence>MYGAVWSTSSSNAAPGTSTADSAYGSGALPLHTDMTYLRDPPGVQIFAMGRPSARGGVGVFGDGLAASESLRRDHPDAFDVLCRTVRRYRCVDDDGGWHLEAEGPVIRAADRGGAPFPPRHRHHHHHHHRWGPVGMIRHNDLDRLPDLPPADVRSIVDEREREMRIAEFYSDLDRAHELWDTLLGSDDIRLRMDLRPGDMVAVANQRCFHGRESFTADADSPRSVMGCYVSQDELNSRFRRAGYRVF</sequence>
<evidence type="ECO:0000259" key="5">
    <source>
        <dbReference type="Pfam" id="PF02668"/>
    </source>
</evidence>
<dbReference type="SUPFAM" id="SSF51197">
    <property type="entry name" value="Clavaminate synthase-like"/>
    <property type="match status" value="1"/>
</dbReference>
<evidence type="ECO:0000313" key="6">
    <source>
        <dbReference type="EMBL" id="CAE2275413.1"/>
    </source>
</evidence>
<dbReference type="InterPro" id="IPR050411">
    <property type="entry name" value="AlphaKG_dependent_hydroxylases"/>
</dbReference>
<comment type="cofactor">
    <cofactor evidence="1">
        <name>L-ascorbate</name>
        <dbReference type="ChEBI" id="CHEBI:38290"/>
    </cofactor>
</comment>
<proteinExistence type="predicted"/>